<evidence type="ECO:0000313" key="1">
    <source>
        <dbReference type="EMBL" id="UWX56356.1"/>
    </source>
</evidence>
<name>A0ABY5YER4_9FLAO</name>
<organism evidence="1 2">
    <name type="scientific">Maribacter litopenaei</name>
    <dbReference type="NCBI Taxonomy" id="2976127"/>
    <lineage>
        <taxon>Bacteria</taxon>
        <taxon>Pseudomonadati</taxon>
        <taxon>Bacteroidota</taxon>
        <taxon>Flavobacteriia</taxon>
        <taxon>Flavobacteriales</taxon>
        <taxon>Flavobacteriaceae</taxon>
        <taxon>Maribacter</taxon>
    </lineage>
</organism>
<dbReference type="RefSeq" id="WP_260574993.1">
    <property type="nucleotide sequence ID" value="NZ_CP104205.1"/>
</dbReference>
<reference evidence="1" key="1">
    <citation type="submission" date="2022-09" db="EMBL/GenBank/DDBJ databases">
        <title>Maribacter litopenaei sp. nov., isolated from the intestinal tract of the Pacific White Shrimp, Litopenaeus vannamei.</title>
        <authorList>
            <person name="Kim S.Y."/>
            <person name="Hwang C.Y."/>
        </authorList>
    </citation>
    <scope>NUCLEOTIDE SEQUENCE</scope>
    <source>
        <strain evidence="1">HL-LV01</strain>
    </source>
</reference>
<proteinExistence type="predicted"/>
<sequence length="75" mass="8576">MTVELSGTAGLSISDMKRKRKIKVLIDKGPFQFGHVLRFLSEKGIDIELFHSDHELRLFIDGKIKEFPMSNEKTA</sequence>
<keyword evidence="2" id="KW-1185">Reference proteome</keyword>
<accession>A0ABY5YER4</accession>
<dbReference type="EMBL" id="CP104205">
    <property type="protein sequence ID" value="UWX56356.1"/>
    <property type="molecule type" value="Genomic_DNA"/>
</dbReference>
<protein>
    <submittedName>
        <fullName evidence="1">Uncharacterized protein</fullName>
    </submittedName>
</protein>
<evidence type="ECO:0000313" key="2">
    <source>
        <dbReference type="Proteomes" id="UP001059209"/>
    </source>
</evidence>
<gene>
    <name evidence="1" type="ORF">NYZ99_09210</name>
</gene>
<dbReference type="Proteomes" id="UP001059209">
    <property type="component" value="Chromosome"/>
</dbReference>